<dbReference type="Gene3D" id="3.40.50.620">
    <property type="entry name" value="HUPs"/>
    <property type="match status" value="2"/>
</dbReference>
<keyword evidence="8 15" id="KW-0547">Nucleotide-binding</keyword>
<dbReference type="PANTHER" id="PTHR42780">
    <property type="entry name" value="SOLEUCYL-TRNA SYNTHETASE"/>
    <property type="match status" value="1"/>
</dbReference>
<dbReference type="FunFam" id="3.40.50.620:FF:000075">
    <property type="entry name" value="Isoleucine--tRNA ligase"/>
    <property type="match status" value="1"/>
</dbReference>
<sequence length="961" mass="110577">MEEQKKLTHALQEEQIADYWDKHSCFEKSVQDRPEGKPYVFYDGPPFATGLPHYGHILASIMKDVIPRYWTMRGYRVERVWGWDCHGLPVENIVEKQFDLGSRKDIEKFGVGEFNDKCRSCVMTYAEEWKKVIRRLGRWIDMDHAYKTMDVDYMESIWWVFKSLWDKEMIYQGRKPMHVCPRCETVLSNFEVAQEYQDVTDISVTVKLKVESGKYKDAYLLVWTTTPWTLPGNVLAAVNPEMKYVLVDAGGVKYLVGESRRESVLKDIKYIVLETVTGFDLVGATYEPIFPFFKDHKNAFRIVAGDFVTAEDGTGIVHIAPGFGEDDMQLGLKEKVDPIMHVHMNGTFVDQVADPMQADGYEVKDRPLKQKGDTMSVDIEVLKWLAHHDKLFSKEKVIHSYPHCWRCDTPLLNYSTESWFVRVTEIRNQLVQTNKEINWVPENMKEGRFGKWLEGARDWAISRSRFWGTPLPIWKSEDGDFLCIGSKGELEELSGQKVDDLHKHIIDKIEIVKNGKKYTRIDEVLDCWFESGSMPYGSIHYPFENKLKFEQGFPAEFIAEGQDQTRGWFYTLHVLSNALFGMPAFKNVIVNGIVLAEDGKKMSKRLKNYPDPMEVMEKYGADAVRYYLMSTPAVRAENLRFSEAGVDEVSKKFITILRNVLSFYELYKEHDDGRSPLLENILDSWILSRLNETLEEQTVALNSYELSSGARCLQGFVTDLSTWYVRRSRDRMKSEGEDRQEALATLRVVLETFSKMIAPYMPYLGEVVYQGVKGGFAGSDERLSVHLESWPQSGMVQTDVLEKMGQARSIVSRVLDAREAGGRPIKQALGDMTAWVSTGEIGKQYQTVILDEVNVKAIKVERGDLKVEVNMGLTPELIRDGMARDITRRVNQMRKDAGFTIQDRIDLKIYSESDEVKRMFTEHELSIKDGTLADSIELIKDDSVEHSQESRIAEQDVWIGF</sequence>
<dbReference type="EC" id="6.1.1.5" evidence="15"/>
<dbReference type="InterPro" id="IPR023586">
    <property type="entry name" value="Ile-tRNA-ligase_type2"/>
</dbReference>
<evidence type="ECO:0000256" key="10">
    <source>
        <dbReference type="ARBA" id="ARBA00022840"/>
    </source>
</evidence>
<evidence type="ECO:0000256" key="9">
    <source>
        <dbReference type="ARBA" id="ARBA00022833"/>
    </source>
</evidence>
<dbReference type="InterPro" id="IPR002301">
    <property type="entry name" value="Ile-tRNA-ligase"/>
</dbReference>
<evidence type="ECO:0000256" key="15">
    <source>
        <dbReference type="HAMAP-Rule" id="MF_02003"/>
    </source>
</evidence>
<evidence type="ECO:0000259" key="17">
    <source>
        <dbReference type="Pfam" id="PF08264"/>
    </source>
</evidence>
<evidence type="ECO:0000256" key="5">
    <source>
        <dbReference type="ARBA" id="ARBA00022490"/>
    </source>
</evidence>
<dbReference type="Pfam" id="PF19302">
    <property type="entry name" value="DUF5915"/>
    <property type="match status" value="1"/>
</dbReference>
<evidence type="ECO:0000256" key="4">
    <source>
        <dbReference type="ARBA" id="ARBA00011245"/>
    </source>
</evidence>
<feature type="binding site" evidence="15">
    <location>
        <position position="604"/>
    </location>
    <ligand>
        <name>ATP</name>
        <dbReference type="ChEBI" id="CHEBI:30616"/>
    </ligand>
</feature>
<dbReference type="Gene3D" id="3.90.740.10">
    <property type="entry name" value="Valyl/Leucyl/Isoleucyl-tRNA synthetase, editing domain"/>
    <property type="match status" value="1"/>
</dbReference>
<comment type="cofactor">
    <cofactor evidence="1 15">
        <name>Zn(2+)</name>
        <dbReference type="ChEBI" id="CHEBI:29105"/>
    </cofactor>
</comment>
<keyword evidence="6 15" id="KW-0436">Ligase</keyword>
<evidence type="ECO:0000259" key="16">
    <source>
        <dbReference type="Pfam" id="PF00133"/>
    </source>
</evidence>
<evidence type="ECO:0000313" key="18">
    <source>
        <dbReference type="EMBL" id="KKR98413.1"/>
    </source>
</evidence>
<dbReference type="PATRIC" id="fig|1618983.3.peg.747"/>
<dbReference type="InterPro" id="IPR014729">
    <property type="entry name" value="Rossmann-like_a/b/a_fold"/>
</dbReference>
<dbReference type="PROSITE" id="PS00178">
    <property type="entry name" value="AA_TRNA_LIGASE_I"/>
    <property type="match status" value="1"/>
</dbReference>
<dbReference type="PRINTS" id="PR00984">
    <property type="entry name" value="TRNASYNTHILE"/>
</dbReference>
<dbReference type="PANTHER" id="PTHR42780:SF1">
    <property type="entry name" value="ISOLEUCINE--TRNA LIGASE, CYTOPLASMIC"/>
    <property type="match status" value="1"/>
</dbReference>
<dbReference type="EMBL" id="LCAW01000018">
    <property type="protein sequence ID" value="KKR98413.1"/>
    <property type="molecule type" value="Genomic_DNA"/>
</dbReference>
<evidence type="ECO:0000256" key="2">
    <source>
        <dbReference type="ARBA" id="ARBA00004496"/>
    </source>
</evidence>
<evidence type="ECO:0000256" key="13">
    <source>
        <dbReference type="ARBA" id="ARBA00025217"/>
    </source>
</evidence>
<evidence type="ECO:0000313" key="19">
    <source>
        <dbReference type="Proteomes" id="UP000033930"/>
    </source>
</evidence>
<reference evidence="18 19" key="1">
    <citation type="journal article" date="2015" name="Nature">
        <title>rRNA introns, odd ribosomes, and small enigmatic genomes across a large radiation of phyla.</title>
        <authorList>
            <person name="Brown C.T."/>
            <person name="Hug L.A."/>
            <person name="Thomas B.C."/>
            <person name="Sharon I."/>
            <person name="Castelle C.J."/>
            <person name="Singh A."/>
            <person name="Wilkins M.J."/>
            <person name="Williams K.H."/>
            <person name="Banfield J.F."/>
        </authorList>
    </citation>
    <scope>NUCLEOTIDE SEQUENCE [LARGE SCALE GENOMIC DNA]</scope>
</reference>
<feature type="short sequence motif" description="'HIGH' region" evidence="15">
    <location>
        <begin position="46"/>
        <end position="56"/>
    </location>
</feature>
<dbReference type="InterPro" id="IPR009008">
    <property type="entry name" value="Val/Leu/Ile-tRNA-synth_edit"/>
</dbReference>
<dbReference type="InterPro" id="IPR009080">
    <property type="entry name" value="tRNAsynth_Ia_anticodon-bd"/>
</dbReference>
<proteinExistence type="inferred from homology"/>
<dbReference type="GO" id="GO:0008270">
    <property type="term" value="F:zinc ion binding"/>
    <property type="evidence" value="ECO:0007669"/>
    <property type="project" value="UniProtKB-UniRule"/>
</dbReference>
<dbReference type="SUPFAM" id="SSF47323">
    <property type="entry name" value="Anticodon-binding domain of a subclass of class I aminoacyl-tRNA synthetases"/>
    <property type="match status" value="1"/>
</dbReference>
<keyword evidence="11 15" id="KW-0648">Protein biosynthesis</keyword>
<keyword evidence="9 15" id="KW-0862">Zinc</keyword>
<comment type="function">
    <text evidence="13 15">Catalyzes the attachment of isoleucine to tRNA(Ile). As IleRS can inadvertently accommodate and process structurally similar amino acids such as valine, to avoid such errors it has two additional distinct tRNA(Ile)-dependent editing activities. One activity is designated as 'pretransfer' editing and involves the hydrolysis of activated Val-AMP. The other activity is designated 'posttransfer' editing and involves deacylation of mischarged Val-tRNA(Ile).</text>
</comment>
<gene>
    <name evidence="15" type="primary">ileS</name>
    <name evidence="18" type="ORF">UU50_C0018G0018</name>
</gene>
<evidence type="ECO:0000256" key="12">
    <source>
        <dbReference type="ARBA" id="ARBA00023146"/>
    </source>
</evidence>
<dbReference type="HAMAP" id="MF_02003">
    <property type="entry name" value="Ile_tRNA_synth_type2"/>
    <property type="match status" value="1"/>
</dbReference>
<dbReference type="GO" id="GO:0005524">
    <property type="term" value="F:ATP binding"/>
    <property type="evidence" value="ECO:0007669"/>
    <property type="project" value="UniProtKB-UniRule"/>
</dbReference>
<dbReference type="InterPro" id="IPR033709">
    <property type="entry name" value="Anticodon_Ile_ABEc"/>
</dbReference>
<accession>A0A0G0VBV1</accession>
<keyword evidence="7 15" id="KW-0479">Metal-binding</keyword>
<name>A0A0G0VBV1_9BACT</name>
<evidence type="ECO:0000256" key="3">
    <source>
        <dbReference type="ARBA" id="ARBA00007078"/>
    </source>
</evidence>
<organism evidence="18 19">
    <name type="scientific">Candidatus Uhrbacteria bacterium GW2011_GWC1_41_20</name>
    <dbReference type="NCBI Taxonomy" id="1618983"/>
    <lineage>
        <taxon>Bacteria</taxon>
        <taxon>Candidatus Uhriibacteriota</taxon>
    </lineage>
</organism>
<protein>
    <recommendedName>
        <fullName evidence="15">Isoleucine--tRNA ligase</fullName>
        <ecNumber evidence="15">6.1.1.5</ecNumber>
    </recommendedName>
    <alternativeName>
        <fullName evidence="15">Isoleucyl-tRNA synthetase</fullName>
        <shortName evidence="15">IleRS</shortName>
    </alternativeName>
</protein>
<evidence type="ECO:0000256" key="11">
    <source>
        <dbReference type="ARBA" id="ARBA00022917"/>
    </source>
</evidence>
<keyword evidence="12 15" id="KW-0030">Aminoacyl-tRNA synthetase</keyword>
<evidence type="ECO:0000256" key="6">
    <source>
        <dbReference type="ARBA" id="ARBA00022598"/>
    </source>
</evidence>
<dbReference type="GO" id="GO:0000049">
    <property type="term" value="F:tRNA binding"/>
    <property type="evidence" value="ECO:0007669"/>
    <property type="project" value="InterPro"/>
</dbReference>
<evidence type="ECO:0000256" key="14">
    <source>
        <dbReference type="ARBA" id="ARBA00048359"/>
    </source>
</evidence>
<dbReference type="GO" id="GO:0006428">
    <property type="term" value="P:isoleucyl-tRNA aminoacylation"/>
    <property type="evidence" value="ECO:0007669"/>
    <property type="project" value="UniProtKB-UniRule"/>
</dbReference>
<comment type="subcellular location">
    <subcellularLocation>
        <location evidence="2 15">Cytoplasm</location>
    </subcellularLocation>
</comment>
<dbReference type="AlphaFoldDB" id="A0A0G0VBV1"/>
<comment type="similarity">
    <text evidence="3 15">Belongs to the class-I aminoacyl-tRNA synthetase family. IleS type 2 subfamily.</text>
</comment>
<dbReference type="SUPFAM" id="SSF50677">
    <property type="entry name" value="ValRS/IleRS/LeuRS editing domain"/>
    <property type="match status" value="1"/>
</dbReference>
<dbReference type="SUPFAM" id="SSF52374">
    <property type="entry name" value="Nucleotidylyl transferase"/>
    <property type="match status" value="1"/>
</dbReference>
<comment type="domain">
    <text evidence="15">IleRS has two distinct active sites: one for aminoacylation and one for editing. The misactivated valine is translocated from the active site to the editing site, which sterically excludes the correctly activated isoleucine. The single editing site contains two valyl binding pockets, one specific for each substrate (Val-AMP or Val-tRNA(Ile)).</text>
</comment>
<keyword evidence="5 15" id="KW-0963">Cytoplasm</keyword>
<feature type="short sequence motif" description="'KMSKS' region" evidence="15">
    <location>
        <begin position="601"/>
        <end position="605"/>
    </location>
</feature>
<dbReference type="GO" id="GO:0004822">
    <property type="term" value="F:isoleucine-tRNA ligase activity"/>
    <property type="evidence" value="ECO:0007669"/>
    <property type="project" value="UniProtKB-UniRule"/>
</dbReference>
<dbReference type="Pfam" id="PF08264">
    <property type="entry name" value="Anticodon_1"/>
    <property type="match status" value="1"/>
</dbReference>
<dbReference type="FunFam" id="3.40.50.620:FF:000063">
    <property type="entry name" value="Isoleucine--tRNA ligase"/>
    <property type="match status" value="1"/>
</dbReference>
<dbReference type="CDD" id="cd00818">
    <property type="entry name" value="IleRS_core"/>
    <property type="match status" value="1"/>
</dbReference>
<dbReference type="InterPro" id="IPR002300">
    <property type="entry name" value="aa-tRNA-synth_Ia"/>
</dbReference>
<dbReference type="Pfam" id="PF00133">
    <property type="entry name" value="tRNA-synt_1"/>
    <property type="match status" value="1"/>
</dbReference>
<dbReference type="InterPro" id="IPR013155">
    <property type="entry name" value="M/V/L/I-tRNA-synth_anticd-bd"/>
</dbReference>
<feature type="domain" description="Aminoacyl-tRNA synthetase class Ia" evidence="16">
    <location>
        <begin position="16"/>
        <end position="639"/>
    </location>
</feature>
<keyword evidence="10 15" id="KW-0067">ATP-binding</keyword>
<evidence type="ECO:0000256" key="7">
    <source>
        <dbReference type="ARBA" id="ARBA00022723"/>
    </source>
</evidence>
<evidence type="ECO:0000256" key="1">
    <source>
        <dbReference type="ARBA" id="ARBA00001947"/>
    </source>
</evidence>
<dbReference type="Gene3D" id="1.10.730.10">
    <property type="entry name" value="Isoleucyl-tRNA Synthetase, Domain 1"/>
    <property type="match status" value="1"/>
</dbReference>
<evidence type="ECO:0000256" key="8">
    <source>
        <dbReference type="ARBA" id="ARBA00022741"/>
    </source>
</evidence>
<dbReference type="NCBIfam" id="TIGR00392">
    <property type="entry name" value="ileS"/>
    <property type="match status" value="1"/>
</dbReference>
<feature type="domain" description="Methionyl/Valyl/Leucyl/Isoleucyl-tRNA synthetase anticodon-binding" evidence="17">
    <location>
        <begin position="683"/>
        <end position="822"/>
    </location>
</feature>
<comment type="caution">
    <text evidence="18">The sequence shown here is derived from an EMBL/GenBank/DDBJ whole genome shotgun (WGS) entry which is preliminary data.</text>
</comment>
<dbReference type="CDD" id="cd07961">
    <property type="entry name" value="Anticodon_Ia_Ile_ABEc"/>
    <property type="match status" value="1"/>
</dbReference>
<dbReference type="InterPro" id="IPR001412">
    <property type="entry name" value="aa-tRNA-synth_I_CS"/>
</dbReference>
<comment type="subunit">
    <text evidence="4 15">Monomer.</text>
</comment>
<dbReference type="GO" id="GO:0002161">
    <property type="term" value="F:aminoacyl-tRNA deacylase activity"/>
    <property type="evidence" value="ECO:0007669"/>
    <property type="project" value="InterPro"/>
</dbReference>
<dbReference type="Proteomes" id="UP000033930">
    <property type="component" value="Unassembled WGS sequence"/>
</dbReference>
<dbReference type="GO" id="GO:0005737">
    <property type="term" value="C:cytoplasm"/>
    <property type="evidence" value="ECO:0007669"/>
    <property type="project" value="UniProtKB-SubCell"/>
</dbReference>
<comment type="catalytic activity">
    <reaction evidence="14 15">
        <text>tRNA(Ile) + L-isoleucine + ATP = L-isoleucyl-tRNA(Ile) + AMP + diphosphate</text>
        <dbReference type="Rhea" id="RHEA:11060"/>
        <dbReference type="Rhea" id="RHEA-COMP:9666"/>
        <dbReference type="Rhea" id="RHEA-COMP:9695"/>
        <dbReference type="ChEBI" id="CHEBI:30616"/>
        <dbReference type="ChEBI" id="CHEBI:33019"/>
        <dbReference type="ChEBI" id="CHEBI:58045"/>
        <dbReference type="ChEBI" id="CHEBI:78442"/>
        <dbReference type="ChEBI" id="CHEBI:78528"/>
        <dbReference type="ChEBI" id="CHEBI:456215"/>
        <dbReference type="EC" id="6.1.1.5"/>
    </reaction>
</comment>